<comment type="caution">
    <text evidence="1">The sequence shown here is derived from an EMBL/GenBank/DDBJ whole genome shotgun (WGS) entry which is preliminary data.</text>
</comment>
<proteinExistence type="predicted"/>
<keyword evidence="2" id="KW-1185">Reference proteome</keyword>
<gene>
    <name evidence="1" type="primary">TMS1</name>
    <name evidence="1" type="ORF">EV182_002528</name>
</gene>
<organism evidence="1 2">
    <name type="scientific">Spiromyces aspiralis</name>
    <dbReference type="NCBI Taxonomy" id="68401"/>
    <lineage>
        <taxon>Eukaryota</taxon>
        <taxon>Fungi</taxon>
        <taxon>Fungi incertae sedis</taxon>
        <taxon>Zoopagomycota</taxon>
        <taxon>Kickxellomycotina</taxon>
        <taxon>Kickxellomycetes</taxon>
        <taxon>Kickxellales</taxon>
        <taxon>Kickxellaceae</taxon>
        <taxon>Spiromyces</taxon>
    </lineage>
</organism>
<dbReference type="EMBL" id="JAMZIH010000533">
    <property type="protein sequence ID" value="KAJ1679202.1"/>
    <property type="molecule type" value="Genomic_DNA"/>
</dbReference>
<sequence length="404" mass="44557">MTTRWAIDKIKHLSWGFINLKCGEGVCYGVLAVHRICFALSLWHLVLGLIVWGVRDSRNPRARVQNGWWIIKILSWAALVFLSFVIPNGFFTFYSKYIALAGACVFLVIQLVLLVDFAHTFAESCIEKWEDGDDESIRSWWKWVLIGTTLATYAAFLALTIVEYVFFAARGCGLNQFFITFNVFLCIGVSALAIHPRIQEANVKSGLAQAGMVVAYCTYLIASSVVGIPTREDNRQCNPLIHSVSTRTTMIVLGALFTIIAICYSTSCAATRSHSLMNSNEYEPVSTNSAVPLLESGVSNAELRAQVLRQAVAEGTLPASALDELNGSGDNDDNNSSSSNDSINDDEKHGIQYSYTFFHFIFLVASMYVAMLLTNWNSADSSSGDLIVIGRSMGAVWAKVITSW</sequence>
<protein>
    <submittedName>
        <fullName evidence="1">Membrane protein tms1</fullName>
    </submittedName>
</protein>
<reference evidence="1" key="1">
    <citation type="submission" date="2022-06" db="EMBL/GenBank/DDBJ databases">
        <title>Phylogenomic reconstructions and comparative analyses of Kickxellomycotina fungi.</title>
        <authorList>
            <person name="Reynolds N.K."/>
            <person name="Stajich J.E."/>
            <person name="Barry K."/>
            <person name="Grigoriev I.V."/>
            <person name="Crous P."/>
            <person name="Smith M.E."/>
        </authorList>
    </citation>
    <scope>NUCLEOTIDE SEQUENCE</scope>
    <source>
        <strain evidence="1">RSA 2271</strain>
    </source>
</reference>
<evidence type="ECO:0000313" key="1">
    <source>
        <dbReference type="EMBL" id="KAJ1679202.1"/>
    </source>
</evidence>
<feature type="non-terminal residue" evidence="1">
    <location>
        <position position="404"/>
    </location>
</feature>
<accession>A0ACC1HSI7</accession>
<dbReference type="Proteomes" id="UP001145114">
    <property type="component" value="Unassembled WGS sequence"/>
</dbReference>
<evidence type="ECO:0000313" key="2">
    <source>
        <dbReference type="Proteomes" id="UP001145114"/>
    </source>
</evidence>
<name>A0ACC1HSI7_9FUNG</name>